<dbReference type="PANTHER" id="PTHR43664:SF1">
    <property type="entry name" value="BETA-METHYLMALYL-COA DEHYDRATASE"/>
    <property type="match status" value="1"/>
</dbReference>
<accession>A0A2K9NIY9</accession>
<dbReference type="Gene3D" id="3.10.129.10">
    <property type="entry name" value="Hotdog Thioesterase"/>
    <property type="match status" value="1"/>
</dbReference>
<dbReference type="RefSeq" id="WP_102114573.1">
    <property type="nucleotide sequence ID" value="NZ_BMGN01000001.1"/>
</dbReference>
<keyword evidence="2" id="KW-1185">Reference proteome</keyword>
<name>A0A2K9NIY9_9PROT</name>
<reference evidence="1 2" key="1">
    <citation type="submission" date="2017-12" db="EMBL/GenBank/DDBJ databases">
        <title>Genomes of bacteria within cyanobacterial aggregates.</title>
        <authorList>
            <person name="Cai H."/>
        </authorList>
    </citation>
    <scope>NUCLEOTIDE SEQUENCE [LARGE SCALE GENOMIC DNA]</scope>
    <source>
        <strain evidence="1 2">TH16</strain>
        <plasmid evidence="1 2">unnamed1</plasmid>
    </source>
</reference>
<dbReference type="PANTHER" id="PTHR43664">
    <property type="entry name" value="MONOAMINE OXIDASE-RELATED"/>
    <property type="match status" value="1"/>
</dbReference>
<dbReference type="InterPro" id="IPR052342">
    <property type="entry name" value="MCH/BMMD"/>
</dbReference>
<evidence type="ECO:0000313" key="2">
    <source>
        <dbReference type="Proteomes" id="UP000234752"/>
    </source>
</evidence>
<geneLocation type="plasmid" evidence="1 2">
    <name>unnamed1</name>
</geneLocation>
<dbReference type="InterPro" id="IPR029069">
    <property type="entry name" value="HotDog_dom_sf"/>
</dbReference>
<dbReference type="Proteomes" id="UP000234752">
    <property type="component" value="Plasmid unnamed1"/>
</dbReference>
<dbReference type="OrthoDB" id="9797938at2"/>
<dbReference type="EMBL" id="CP025613">
    <property type="protein sequence ID" value="AUN33049.1"/>
    <property type="molecule type" value="Genomic_DNA"/>
</dbReference>
<keyword evidence="1" id="KW-0614">Plasmid</keyword>
<proteinExistence type="predicted"/>
<dbReference type="InterPro" id="IPR002539">
    <property type="entry name" value="MaoC-like_dom"/>
</dbReference>
<dbReference type="SUPFAM" id="SSF54637">
    <property type="entry name" value="Thioesterase/thiol ester dehydrase-isomerase"/>
    <property type="match status" value="1"/>
</dbReference>
<dbReference type="KEGG" id="ncb:C0V82_21820"/>
<protein>
    <submittedName>
        <fullName evidence="1">Acyl dehydratase</fullName>
    </submittedName>
</protein>
<gene>
    <name evidence="1" type="ORF">C0V82_21820</name>
</gene>
<organism evidence="1 2">
    <name type="scientific">Niveispirillum cyanobacteriorum</name>
    <dbReference type="NCBI Taxonomy" id="1612173"/>
    <lineage>
        <taxon>Bacteria</taxon>
        <taxon>Pseudomonadati</taxon>
        <taxon>Pseudomonadota</taxon>
        <taxon>Alphaproteobacteria</taxon>
        <taxon>Rhodospirillales</taxon>
        <taxon>Azospirillaceae</taxon>
        <taxon>Niveispirillum</taxon>
    </lineage>
</organism>
<dbReference type="AlphaFoldDB" id="A0A2K9NIY9"/>
<sequence length="157" mass="17698">MPAPVRYLEDFAPGMEFEFGDRLVTAEEVVQFAKEYDPQPFHLDEEAGKATHFGGLVASGWQTAGFMMRMLVDNMLSPETSLGSPGLDELRWLKPVRPGDRLRVRVRVMEVKRSRSRPEMGTIRQSTEVLNHKDEVVMSMFSIGMVRARAIPKDSAG</sequence>
<dbReference type="Pfam" id="PF01575">
    <property type="entry name" value="MaoC_dehydratas"/>
    <property type="match status" value="1"/>
</dbReference>
<dbReference type="CDD" id="cd03454">
    <property type="entry name" value="YdeM"/>
    <property type="match status" value="1"/>
</dbReference>
<evidence type="ECO:0000313" key="1">
    <source>
        <dbReference type="EMBL" id="AUN33049.1"/>
    </source>
</evidence>